<dbReference type="InParanoid" id="A0A4R5DI10"/>
<dbReference type="InterPro" id="IPR053138">
    <property type="entry name" value="N-alpha-Ac-DABA_deacetylase"/>
</dbReference>
<evidence type="ECO:0000313" key="7">
    <source>
        <dbReference type="Proteomes" id="UP000294739"/>
    </source>
</evidence>
<evidence type="ECO:0000259" key="5">
    <source>
        <dbReference type="Pfam" id="PF24827"/>
    </source>
</evidence>
<accession>A0A4R5DI10</accession>
<dbReference type="RefSeq" id="WP_131892261.1">
    <property type="nucleotide sequence ID" value="NZ_SMKZ01000005.1"/>
</dbReference>
<evidence type="ECO:0000256" key="1">
    <source>
        <dbReference type="ARBA" id="ARBA00001947"/>
    </source>
</evidence>
<dbReference type="InterPro" id="IPR043795">
    <property type="entry name" value="N-alpha-Ac-DABA-like"/>
</dbReference>
<sequence>MQEPQVHHRSLAGGVVLTTVTGTPGGPTLALLGGVHGDEDEGVLAVRLVLRELRELRGLPLRGTVRAVAVANPPAWSAQSRTSPLDGANLARSFPGSPHDGPTAAIATAIADDVIRGSDALIDLHSAGLRYRMPLMAGYCADTPAGAASERLALAFGAPVLWRHPRSAPGRSLSVAAEAGIPAVYAECSGGGSIRALELDTYVAGVLGVLRQLEMLPPADRTPPAPRYVYGNGDLDTGAAARGHGFFVSSVRAGDVVAAGDEIGRFYDHDGELVHIVDAPDTGMVMFLRRQARTATDDVLFVLAHLDDREETGA</sequence>
<protein>
    <recommendedName>
        <fullName evidence="5">Succinylglutamate desuccinylase/Aspartoacylase catalytic domain-containing protein</fullName>
    </recommendedName>
</protein>
<name>A0A4R5DI10_9ACTN</name>
<comment type="caution">
    <text evidence="6">The sequence shown here is derived from an EMBL/GenBank/DDBJ whole genome shotgun (WGS) entry which is preliminary data.</text>
</comment>
<comment type="cofactor">
    <cofactor evidence="1">
        <name>Zn(2+)</name>
        <dbReference type="ChEBI" id="CHEBI:29105"/>
    </cofactor>
</comment>
<dbReference type="SUPFAM" id="SSF53187">
    <property type="entry name" value="Zn-dependent exopeptidases"/>
    <property type="match status" value="1"/>
</dbReference>
<dbReference type="GO" id="GO:0046872">
    <property type="term" value="F:metal ion binding"/>
    <property type="evidence" value="ECO:0007669"/>
    <property type="project" value="UniProtKB-KW"/>
</dbReference>
<gene>
    <name evidence="6" type="ORF">E1269_05675</name>
</gene>
<evidence type="ECO:0000313" key="6">
    <source>
        <dbReference type="EMBL" id="TDE13519.1"/>
    </source>
</evidence>
<reference evidence="6 7" key="1">
    <citation type="submission" date="2019-03" db="EMBL/GenBank/DDBJ databases">
        <title>Draft genome sequences of novel Actinobacteria.</title>
        <authorList>
            <person name="Sahin N."/>
            <person name="Ay H."/>
            <person name="Saygin H."/>
        </authorList>
    </citation>
    <scope>NUCLEOTIDE SEQUENCE [LARGE SCALE GENOMIC DNA]</scope>
    <source>
        <strain evidence="6 7">5K138</strain>
    </source>
</reference>
<keyword evidence="2" id="KW-0479">Metal-binding</keyword>
<dbReference type="PIRSF" id="PIRSF039012">
    <property type="entry name" value="ASP"/>
    <property type="match status" value="1"/>
</dbReference>
<dbReference type="InterPro" id="IPR055438">
    <property type="entry name" value="AstE_AspA_cat"/>
</dbReference>
<evidence type="ECO:0000256" key="3">
    <source>
        <dbReference type="ARBA" id="ARBA00022801"/>
    </source>
</evidence>
<evidence type="ECO:0000256" key="4">
    <source>
        <dbReference type="ARBA" id="ARBA00022833"/>
    </source>
</evidence>
<feature type="domain" description="Succinylglutamate desuccinylase/Aspartoacylase catalytic" evidence="5">
    <location>
        <begin position="26"/>
        <end position="212"/>
    </location>
</feature>
<dbReference type="GO" id="GO:0016788">
    <property type="term" value="F:hydrolase activity, acting on ester bonds"/>
    <property type="evidence" value="ECO:0007669"/>
    <property type="project" value="InterPro"/>
</dbReference>
<dbReference type="EMBL" id="SMKZ01000005">
    <property type="protein sequence ID" value="TDE13519.1"/>
    <property type="molecule type" value="Genomic_DNA"/>
</dbReference>
<keyword evidence="4" id="KW-0862">Zinc</keyword>
<dbReference type="OrthoDB" id="9782876at2"/>
<organism evidence="6 7">
    <name type="scientific">Jiangella asiatica</name>
    <dbReference type="NCBI Taxonomy" id="2530372"/>
    <lineage>
        <taxon>Bacteria</taxon>
        <taxon>Bacillati</taxon>
        <taxon>Actinomycetota</taxon>
        <taxon>Actinomycetes</taxon>
        <taxon>Jiangellales</taxon>
        <taxon>Jiangellaceae</taxon>
        <taxon>Jiangella</taxon>
    </lineage>
</organism>
<dbReference type="GO" id="GO:0016811">
    <property type="term" value="F:hydrolase activity, acting on carbon-nitrogen (but not peptide) bonds, in linear amides"/>
    <property type="evidence" value="ECO:0007669"/>
    <property type="project" value="InterPro"/>
</dbReference>
<dbReference type="PANTHER" id="PTHR37326:SF1">
    <property type="entry name" value="BLL3975 PROTEIN"/>
    <property type="match status" value="1"/>
</dbReference>
<dbReference type="Gene3D" id="3.40.630.10">
    <property type="entry name" value="Zn peptidases"/>
    <property type="match status" value="1"/>
</dbReference>
<evidence type="ECO:0000256" key="2">
    <source>
        <dbReference type="ARBA" id="ARBA00022723"/>
    </source>
</evidence>
<dbReference type="Pfam" id="PF24827">
    <property type="entry name" value="AstE_AspA_cat"/>
    <property type="match status" value="1"/>
</dbReference>
<keyword evidence="3" id="KW-0378">Hydrolase</keyword>
<keyword evidence="7" id="KW-1185">Reference proteome</keyword>
<dbReference type="AlphaFoldDB" id="A0A4R5DI10"/>
<dbReference type="PANTHER" id="PTHR37326">
    <property type="entry name" value="BLL3975 PROTEIN"/>
    <property type="match status" value="1"/>
</dbReference>
<dbReference type="Proteomes" id="UP000294739">
    <property type="component" value="Unassembled WGS sequence"/>
</dbReference>
<proteinExistence type="predicted"/>